<evidence type="ECO:0000313" key="1">
    <source>
        <dbReference type="EMBL" id="VEL13472.1"/>
    </source>
</evidence>
<comment type="caution">
    <text evidence="1">The sequence shown here is derived from an EMBL/GenBank/DDBJ whole genome shotgun (WGS) entry which is preliminary data.</text>
</comment>
<dbReference type="EMBL" id="CAAALY010017883">
    <property type="protein sequence ID" value="VEL13472.1"/>
    <property type="molecule type" value="Genomic_DNA"/>
</dbReference>
<protein>
    <submittedName>
        <fullName evidence="1">Uncharacterized protein</fullName>
    </submittedName>
</protein>
<dbReference type="Proteomes" id="UP000784294">
    <property type="component" value="Unassembled WGS sequence"/>
</dbReference>
<organism evidence="1 2">
    <name type="scientific">Protopolystoma xenopodis</name>
    <dbReference type="NCBI Taxonomy" id="117903"/>
    <lineage>
        <taxon>Eukaryota</taxon>
        <taxon>Metazoa</taxon>
        <taxon>Spiralia</taxon>
        <taxon>Lophotrochozoa</taxon>
        <taxon>Platyhelminthes</taxon>
        <taxon>Monogenea</taxon>
        <taxon>Polyopisthocotylea</taxon>
        <taxon>Polystomatidea</taxon>
        <taxon>Polystomatidae</taxon>
        <taxon>Protopolystoma</taxon>
    </lineage>
</organism>
<accession>A0A3S5A2R9</accession>
<name>A0A3S5A2R9_9PLAT</name>
<keyword evidence="2" id="KW-1185">Reference proteome</keyword>
<proteinExistence type="predicted"/>
<sequence length="103" mass="11388">MHPHVEPDCSPFVGVTFSGKPALLLKMATEPDDWARPAFVTSTAEPASRALNLQCSIPGLACLRLPPSGAPYKWKAKMAFDSVRPSKRFSLQFVWNSRLKDTD</sequence>
<gene>
    <name evidence="1" type="ORF">PXEA_LOCUS6912</name>
</gene>
<reference evidence="1" key="1">
    <citation type="submission" date="2018-11" db="EMBL/GenBank/DDBJ databases">
        <authorList>
            <consortium name="Pathogen Informatics"/>
        </authorList>
    </citation>
    <scope>NUCLEOTIDE SEQUENCE</scope>
</reference>
<dbReference type="AlphaFoldDB" id="A0A3S5A2R9"/>
<evidence type="ECO:0000313" key="2">
    <source>
        <dbReference type="Proteomes" id="UP000784294"/>
    </source>
</evidence>